<dbReference type="EMBL" id="JACHEB010000002">
    <property type="protein sequence ID" value="MBB5327277.1"/>
    <property type="molecule type" value="Genomic_DNA"/>
</dbReference>
<gene>
    <name evidence="1" type="ORF">HDF14_000882</name>
</gene>
<evidence type="ECO:0000313" key="2">
    <source>
        <dbReference type="Proteomes" id="UP000535182"/>
    </source>
</evidence>
<proteinExistence type="predicted"/>
<dbReference type="Proteomes" id="UP000535182">
    <property type="component" value="Unassembled WGS sequence"/>
</dbReference>
<name>A0A9X0U3X7_9BACT</name>
<accession>A0A9X0U3X7</accession>
<organism evidence="1 2">
    <name type="scientific">Tunturiibacter gelidiferens</name>
    <dbReference type="NCBI Taxonomy" id="3069689"/>
    <lineage>
        <taxon>Bacteria</taxon>
        <taxon>Pseudomonadati</taxon>
        <taxon>Acidobacteriota</taxon>
        <taxon>Terriglobia</taxon>
        <taxon>Terriglobales</taxon>
        <taxon>Acidobacteriaceae</taxon>
        <taxon>Tunturiibacter</taxon>
    </lineage>
</organism>
<dbReference type="AlphaFoldDB" id="A0A9X0U3X7"/>
<keyword evidence="2" id="KW-1185">Reference proteome</keyword>
<comment type="caution">
    <text evidence="1">The sequence shown here is derived from an EMBL/GenBank/DDBJ whole genome shotgun (WGS) entry which is preliminary data.</text>
</comment>
<protein>
    <submittedName>
        <fullName evidence="1">Uncharacterized protein</fullName>
    </submittedName>
</protein>
<reference evidence="1 2" key="1">
    <citation type="submission" date="2020-08" db="EMBL/GenBank/DDBJ databases">
        <title>Genomic Encyclopedia of Type Strains, Phase IV (KMG-V): Genome sequencing to study the core and pangenomes of soil and plant-associated prokaryotes.</title>
        <authorList>
            <person name="Whitman W."/>
        </authorList>
    </citation>
    <scope>NUCLEOTIDE SEQUENCE [LARGE SCALE GENOMIC DNA]</scope>
    <source>
        <strain evidence="1 2">X5P2</strain>
    </source>
</reference>
<evidence type="ECO:0000313" key="1">
    <source>
        <dbReference type="EMBL" id="MBB5327277.1"/>
    </source>
</evidence>
<sequence length="178" mass="19055">MVCKILDNAFLDASERKISSLSTSLVIYTVERLWPPPVGKNDSLIGVTANGNGELQYKPPSTAPIGGPFHPPTPASFSGVVPCSFTLTAEDGSTSFKKENVTVQIVAPLIAAPLGSYTISFVSVEHILKPPYRDLLYGNFTPTRCPDQPQLGSPRPNLISGLLNDSPLSPVTMYVDLP</sequence>